<name>D5A8M4_PICSI</name>
<proteinExistence type="evidence at transcript level"/>
<protein>
    <submittedName>
        <fullName evidence="1">Uncharacterized protein</fullName>
    </submittedName>
</protein>
<accession>D5A8M4</accession>
<sequence>MSKRLIFHLVEVGYSNNLRLVECMQWVCIHWMCIICMPRIVYSRNFLLMKPELRSSSTHAGRVLKQFLCWNRM</sequence>
<reference evidence="1" key="1">
    <citation type="submission" date="2010-04" db="EMBL/GenBank/DDBJ databases">
        <authorList>
            <person name="Reid K.E."/>
            <person name="Liao N."/>
            <person name="Chan S."/>
            <person name="Docking R."/>
            <person name="Taylor G."/>
            <person name="Moore R."/>
            <person name="Mayo M."/>
            <person name="Munro S."/>
            <person name="King J."/>
            <person name="Yanchuk A."/>
            <person name="Holt R."/>
            <person name="Jones S."/>
            <person name="Marra M."/>
            <person name="Ritland C.E."/>
            <person name="Ritland K."/>
            <person name="Bohlmann J."/>
        </authorList>
    </citation>
    <scope>NUCLEOTIDE SEQUENCE</scope>
    <source>
        <tissue evidence="1">Buds collected with no treatment. Collection October 2007</tissue>
    </source>
</reference>
<dbReference type="AlphaFoldDB" id="D5A8M4"/>
<evidence type="ECO:0000313" key="1">
    <source>
        <dbReference type="EMBL" id="ADE75893.1"/>
    </source>
</evidence>
<dbReference type="EMBL" id="BT122520">
    <property type="protein sequence ID" value="ADE75893.1"/>
    <property type="molecule type" value="mRNA"/>
</dbReference>
<organism evidence="1">
    <name type="scientific">Picea sitchensis</name>
    <name type="common">Sitka spruce</name>
    <name type="synonym">Pinus sitchensis</name>
    <dbReference type="NCBI Taxonomy" id="3332"/>
    <lineage>
        <taxon>Eukaryota</taxon>
        <taxon>Viridiplantae</taxon>
        <taxon>Streptophyta</taxon>
        <taxon>Embryophyta</taxon>
        <taxon>Tracheophyta</taxon>
        <taxon>Spermatophyta</taxon>
        <taxon>Pinopsida</taxon>
        <taxon>Pinidae</taxon>
        <taxon>Conifers I</taxon>
        <taxon>Pinales</taxon>
        <taxon>Pinaceae</taxon>
        <taxon>Picea</taxon>
    </lineage>
</organism>